<keyword evidence="12" id="KW-0832">Ubl conjugation</keyword>
<evidence type="ECO:0000256" key="10">
    <source>
        <dbReference type="ARBA" id="ARBA00022705"/>
    </source>
</evidence>
<keyword evidence="10" id="KW-0235">DNA replication</keyword>
<evidence type="ECO:0000256" key="2">
    <source>
        <dbReference type="ARBA" id="ARBA00004496"/>
    </source>
</evidence>
<comment type="subcellular location">
    <subcellularLocation>
        <location evidence="2">Cytoplasm</location>
    </subcellularLocation>
</comment>
<dbReference type="Gene3D" id="1.10.150.20">
    <property type="entry name" value="5' to 3' exonuclease, C-terminal subdomain"/>
    <property type="match status" value="1"/>
</dbReference>
<dbReference type="InterPro" id="IPR002008">
    <property type="entry name" value="DNA_pol_X_beta-like"/>
</dbReference>
<keyword evidence="13" id="KW-0239">DNA-directed DNA polymerase</keyword>
<dbReference type="SMART" id="SM00278">
    <property type="entry name" value="HhH1"/>
    <property type="match status" value="3"/>
</dbReference>
<comment type="catalytic activity">
    <reaction evidence="21">
        <text>DNA(n) + a 2'-deoxyribonucleoside 5'-triphosphate = DNA(n+1) + diphosphate</text>
        <dbReference type="Rhea" id="RHEA:22508"/>
        <dbReference type="Rhea" id="RHEA-COMP:17339"/>
        <dbReference type="Rhea" id="RHEA-COMP:17340"/>
        <dbReference type="ChEBI" id="CHEBI:33019"/>
        <dbReference type="ChEBI" id="CHEBI:61560"/>
        <dbReference type="ChEBI" id="CHEBI:173112"/>
        <dbReference type="EC" id="2.7.7.7"/>
    </reaction>
</comment>
<dbReference type="GO" id="GO:0006281">
    <property type="term" value="P:DNA repair"/>
    <property type="evidence" value="ECO:0007669"/>
    <property type="project" value="UniProtKB-KW"/>
</dbReference>
<dbReference type="GO" id="GO:0003887">
    <property type="term" value="F:DNA-directed DNA polymerase activity"/>
    <property type="evidence" value="ECO:0007669"/>
    <property type="project" value="UniProtKB-KW"/>
</dbReference>
<dbReference type="Proteomes" id="UP000594008">
    <property type="component" value="Chromosome"/>
</dbReference>
<evidence type="ECO:0000256" key="9">
    <source>
        <dbReference type="ARBA" id="ARBA00022695"/>
    </source>
</evidence>
<dbReference type="CDD" id="cd00141">
    <property type="entry name" value="NT_POLXc"/>
    <property type="match status" value="1"/>
</dbReference>
<comment type="cofactor">
    <cofactor evidence="1">
        <name>Mg(2+)</name>
        <dbReference type="ChEBI" id="CHEBI:18420"/>
    </cofactor>
</comment>
<dbReference type="SMART" id="SM00483">
    <property type="entry name" value="POLXc"/>
    <property type="match status" value="1"/>
</dbReference>
<dbReference type="InterPro" id="IPR037160">
    <property type="entry name" value="DNA_Pol_thumb_sf"/>
</dbReference>
<dbReference type="GO" id="GO:0140078">
    <property type="term" value="F:class I DNA-(apurinic or apyrimidinic site) endonuclease activity"/>
    <property type="evidence" value="ECO:0007669"/>
    <property type="project" value="UniProtKB-EC"/>
</dbReference>
<reference evidence="25 26" key="1">
    <citation type="submission" date="2020-10" db="EMBL/GenBank/DDBJ databases">
        <title>Streptomyces chromofuscus complate genome analysis.</title>
        <authorList>
            <person name="Anwar N."/>
        </authorList>
    </citation>
    <scope>NUCLEOTIDE SEQUENCE [LARGE SCALE GENOMIC DNA]</scope>
    <source>
        <strain evidence="25 26">DSM 40273</strain>
    </source>
</reference>
<dbReference type="PANTHER" id="PTHR36928:SF1">
    <property type="entry name" value="PHOSPHATASE YCDX-RELATED"/>
    <property type="match status" value="1"/>
</dbReference>
<feature type="domain" description="Helix-hairpin-helix DNA-binding motif class 1" evidence="22">
    <location>
        <begin position="92"/>
        <end position="111"/>
    </location>
</feature>
<feature type="domain" description="Polymerase/histidinol phosphatase N-terminal" evidence="23">
    <location>
        <begin position="340"/>
        <end position="424"/>
    </location>
</feature>
<dbReference type="InterPro" id="IPR043519">
    <property type="entry name" value="NT_sf"/>
</dbReference>
<dbReference type="InterPro" id="IPR047967">
    <property type="entry name" value="PolX_PHP"/>
</dbReference>
<dbReference type="InterPro" id="IPR004013">
    <property type="entry name" value="PHP_dom"/>
</dbReference>
<gene>
    <name evidence="25" type="primary">polX</name>
    <name evidence="25" type="ORF">IPT68_03220</name>
</gene>
<comment type="catalytic activity">
    <reaction evidence="18">
        <text>2'-deoxyribonucleotide-(2'-deoxyribose 5'-phosphate)-2'-deoxyribonucleotide-DNA = a 3'-end 2'-deoxyribonucleotide-(2,3-dehydro-2,3-deoxyribose 5'-phosphate)-DNA + a 5'-end 5'-phospho-2'-deoxyribonucleoside-DNA + H(+)</text>
        <dbReference type="Rhea" id="RHEA:66592"/>
        <dbReference type="Rhea" id="RHEA-COMP:13180"/>
        <dbReference type="Rhea" id="RHEA-COMP:16897"/>
        <dbReference type="Rhea" id="RHEA-COMP:17067"/>
        <dbReference type="ChEBI" id="CHEBI:15378"/>
        <dbReference type="ChEBI" id="CHEBI:136412"/>
        <dbReference type="ChEBI" id="CHEBI:157695"/>
        <dbReference type="ChEBI" id="CHEBI:167181"/>
        <dbReference type="EC" id="4.2.99.18"/>
    </reaction>
</comment>
<comment type="function">
    <text evidence="20">Repair polymerase that plays a key role in base-excision repair. During this process, the damaged base is excised by specific DNA glycosylases, the DNA backbone is nicked at the abasic site by an apurinic/apyrimidic (AP) endonuclease, and POLB removes 5'-deoxyribose-phosphate from the preincised AP site acting as a 5'-deoxyribose-phosphate lyase (5'-dRP lyase); through its DNA polymerase activity, it adds one nucleotide to the 3' end of the arising single-nucleotide gap. Conducts 'gap-filling' DNA synthesis in a stepwise distributive fashion rather than in a processive fashion as for other DNA polymerases. It is also able to cleave sugar-phosphate bonds 3' to an intact AP site, acting as an AP lyase.</text>
</comment>
<dbReference type="InterPro" id="IPR002054">
    <property type="entry name" value="DNA-dir_DNA_pol_X"/>
</dbReference>
<evidence type="ECO:0000313" key="26">
    <source>
        <dbReference type="Proteomes" id="UP000594008"/>
    </source>
</evidence>
<dbReference type="CDD" id="cd07436">
    <property type="entry name" value="PHP_PolX"/>
    <property type="match status" value="1"/>
</dbReference>
<dbReference type="KEGG" id="schf:IPT68_03220"/>
<feature type="domain" description="DNA-directed DNA polymerase X" evidence="24">
    <location>
        <begin position="3"/>
        <end position="316"/>
    </location>
</feature>
<evidence type="ECO:0000256" key="17">
    <source>
        <dbReference type="ARBA" id="ARBA00035726"/>
    </source>
</evidence>
<evidence type="ECO:0000259" key="24">
    <source>
        <dbReference type="SMART" id="SM00483"/>
    </source>
</evidence>
<dbReference type="InterPro" id="IPR003141">
    <property type="entry name" value="Pol/His_phosphatase_N"/>
</dbReference>
<dbReference type="SUPFAM" id="SSF81301">
    <property type="entry name" value="Nucleotidyltransferase"/>
    <property type="match status" value="1"/>
</dbReference>
<dbReference type="InterPro" id="IPR003583">
    <property type="entry name" value="Hlx-hairpin-Hlx_DNA-bd_motif"/>
</dbReference>
<dbReference type="Gene3D" id="3.30.210.10">
    <property type="entry name" value="DNA polymerase, thumb domain"/>
    <property type="match status" value="1"/>
</dbReference>
<name>A0A7M2T8X3_STRCW</name>
<evidence type="ECO:0000256" key="16">
    <source>
        <dbReference type="ARBA" id="ARBA00035717"/>
    </source>
</evidence>
<evidence type="ECO:0000256" key="14">
    <source>
        <dbReference type="ARBA" id="ARBA00023053"/>
    </source>
</evidence>
<keyword evidence="6" id="KW-0488">Methylation</keyword>
<feature type="domain" description="Helix-hairpin-helix DNA-binding motif class 1" evidence="22">
    <location>
        <begin position="127"/>
        <end position="146"/>
    </location>
</feature>
<keyword evidence="14" id="KW-0915">Sodium</keyword>
<dbReference type="GO" id="GO:0003677">
    <property type="term" value="F:DNA binding"/>
    <property type="evidence" value="ECO:0007669"/>
    <property type="project" value="InterPro"/>
</dbReference>
<dbReference type="Gene3D" id="1.10.150.110">
    <property type="entry name" value="DNA polymerase beta, N-terminal domain-like"/>
    <property type="match status" value="1"/>
</dbReference>
<keyword evidence="15" id="KW-0234">DNA repair</keyword>
<dbReference type="InterPro" id="IPR050243">
    <property type="entry name" value="PHP_phosphatase"/>
</dbReference>
<dbReference type="SUPFAM" id="SSF47781">
    <property type="entry name" value="RuvA domain 2-like"/>
    <property type="match status" value="1"/>
</dbReference>
<keyword evidence="25" id="KW-0540">Nuclease</keyword>
<dbReference type="EC" id="4.2.99.18" evidence="4"/>
<evidence type="ECO:0000256" key="3">
    <source>
        <dbReference type="ARBA" id="ARBA00012417"/>
    </source>
</evidence>
<dbReference type="InterPro" id="IPR016195">
    <property type="entry name" value="Pol/histidinol_Pase-like"/>
</dbReference>
<accession>A0A7M2T8X3</accession>
<evidence type="ECO:0000256" key="20">
    <source>
        <dbReference type="ARBA" id="ARBA00045548"/>
    </source>
</evidence>
<evidence type="ECO:0000259" key="22">
    <source>
        <dbReference type="SMART" id="SM00278"/>
    </source>
</evidence>
<dbReference type="Pfam" id="PF14791">
    <property type="entry name" value="DNA_pol_B_thumb"/>
    <property type="match status" value="1"/>
</dbReference>
<dbReference type="EMBL" id="CP063374">
    <property type="protein sequence ID" value="QOV45022.1"/>
    <property type="molecule type" value="Genomic_DNA"/>
</dbReference>
<keyword evidence="11" id="KW-0227">DNA damage</keyword>
<dbReference type="SUPFAM" id="SSF89550">
    <property type="entry name" value="PHP domain-like"/>
    <property type="match status" value="1"/>
</dbReference>
<proteinExistence type="predicted"/>
<evidence type="ECO:0000256" key="11">
    <source>
        <dbReference type="ARBA" id="ARBA00022763"/>
    </source>
</evidence>
<keyword evidence="25" id="KW-0378">Hydrolase</keyword>
<dbReference type="SMART" id="SM00481">
    <property type="entry name" value="POLIIIAc"/>
    <property type="match status" value="1"/>
</dbReference>
<evidence type="ECO:0000259" key="23">
    <source>
        <dbReference type="SMART" id="SM00481"/>
    </source>
</evidence>
<dbReference type="Pfam" id="PF14520">
    <property type="entry name" value="HHH_5"/>
    <property type="match status" value="1"/>
</dbReference>
<dbReference type="PANTHER" id="PTHR36928">
    <property type="entry name" value="PHOSPHATASE YCDX-RELATED"/>
    <property type="match status" value="1"/>
</dbReference>
<dbReference type="Pfam" id="PF14716">
    <property type="entry name" value="HHH_8"/>
    <property type="match status" value="1"/>
</dbReference>
<evidence type="ECO:0000256" key="8">
    <source>
        <dbReference type="ARBA" id="ARBA00022679"/>
    </source>
</evidence>
<evidence type="ECO:0000256" key="19">
    <source>
        <dbReference type="ARBA" id="ARBA00044678"/>
    </source>
</evidence>
<dbReference type="PIRSF" id="PIRSF005047">
    <property type="entry name" value="UCP005047_YshC"/>
    <property type="match status" value="1"/>
</dbReference>
<keyword evidence="9" id="KW-0548">Nucleotidyltransferase</keyword>
<dbReference type="InterPro" id="IPR010994">
    <property type="entry name" value="RuvA_2-like"/>
</dbReference>
<sequence>MARSNDEVAALFAEYADLISITGGDAFRARVYEKAARAIGGHHADVSGLDVKGLQEIPNVGKSIAEKIVEYFGTGQVSAVEELRARIPAGVRRLTAIPTLGPKKAMAIYQELGISSIEELADAIHGERLRDLKGFGPKTEENILHGIALLQSSGDRVMLDAATDVAEGIVAQLSNVTGCLRCAYAGSLRRVRETIGDVDVLAAAEDSEPLMRAFTGLPETAEVVAHGTTKTSIRTTKGLAVDLRVVPPDSWGAALQYFTGSKAHNIRTRELAVHRGLKLSEYGLFDVESGERIVSATEEDVYARLGLPWIPPTLREDRGEVQAGLRGELPELVQESDVRGDLHTHTDLTDGLAPLEEMVAAAAERGHAYYAITDHAPNLSMQRMTDERMLAQRERVRELDEEYGRRGRRSGMRLLHGVELNIDPDGEVDWPDEFLAEFDLCVASVHSHFNQAPDAMTQRFLRACENPYVNIIGHPTTRIIGKRPGVDADLDAVFAACARTGTALEINSHPDRLDLNDEHILRAKRHGAKFAIDSDAHSTLHLAHLRYGVGTAQRGWLTTDDVINTWPLTRLRRFLRKGRTGTV</sequence>
<comment type="catalytic activity">
    <reaction evidence="19">
        <text>a 5'-end 2'-deoxyribose-2'-deoxyribonucleotide-DNA = (2E,4S)-4-hydroxypenten-2-al-5-phosphate + a 5'-end 5'-phospho-2'-deoxyribonucleoside-DNA + H(+)</text>
        <dbReference type="Rhea" id="RHEA:76255"/>
        <dbReference type="Rhea" id="RHEA-COMP:13180"/>
        <dbReference type="Rhea" id="RHEA-COMP:18657"/>
        <dbReference type="ChEBI" id="CHEBI:15378"/>
        <dbReference type="ChEBI" id="CHEBI:136412"/>
        <dbReference type="ChEBI" id="CHEBI:195194"/>
        <dbReference type="ChEBI" id="CHEBI:195195"/>
    </reaction>
</comment>
<evidence type="ECO:0000256" key="4">
    <source>
        <dbReference type="ARBA" id="ARBA00012720"/>
    </source>
</evidence>
<dbReference type="InterPro" id="IPR029398">
    <property type="entry name" value="PolB_thumb"/>
</dbReference>
<evidence type="ECO:0000256" key="18">
    <source>
        <dbReference type="ARBA" id="ARBA00044632"/>
    </source>
</evidence>
<dbReference type="RefSeq" id="WP_189700682.1">
    <property type="nucleotide sequence ID" value="NZ_BMTA01000020.1"/>
</dbReference>
<evidence type="ECO:0000256" key="12">
    <source>
        <dbReference type="ARBA" id="ARBA00022843"/>
    </source>
</evidence>
<dbReference type="EC" id="2.7.7.7" evidence="3"/>
<keyword evidence="8" id="KW-0808">Transferase</keyword>
<organism evidence="25 26">
    <name type="scientific">Streptomyces chromofuscus</name>
    <dbReference type="NCBI Taxonomy" id="42881"/>
    <lineage>
        <taxon>Bacteria</taxon>
        <taxon>Bacillati</taxon>
        <taxon>Actinomycetota</taxon>
        <taxon>Actinomycetes</taxon>
        <taxon>Kitasatosporales</taxon>
        <taxon>Streptomycetaceae</taxon>
        <taxon>Streptomyces</taxon>
    </lineage>
</organism>
<dbReference type="GO" id="GO:0042578">
    <property type="term" value="F:phosphoric ester hydrolase activity"/>
    <property type="evidence" value="ECO:0007669"/>
    <property type="project" value="TreeGrafter"/>
</dbReference>
<dbReference type="GO" id="GO:0004527">
    <property type="term" value="F:exonuclease activity"/>
    <property type="evidence" value="ECO:0007669"/>
    <property type="project" value="UniProtKB-KW"/>
</dbReference>
<keyword evidence="7" id="KW-0237">DNA synthesis</keyword>
<evidence type="ECO:0000256" key="1">
    <source>
        <dbReference type="ARBA" id="ARBA00001946"/>
    </source>
</evidence>
<evidence type="ECO:0000313" key="25">
    <source>
        <dbReference type="EMBL" id="QOV45022.1"/>
    </source>
</evidence>
<dbReference type="Pfam" id="PF02811">
    <property type="entry name" value="PHP"/>
    <property type="match status" value="1"/>
</dbReference>
<dbReference type="InterPro" id="IPR022311">
    <property type="entry name" value="PolX-like"/>
</dbReference>
<dbReference type="GO" id="GO:0005829">
    <property type="term" value="C:cytosol"/>
    <property type="evidence" value="ECO:0007669"/>
    <property type="project" value="TreeGrafter"/>
</dbReference>
<dbReference type="Gene3D" id="3.30.460.10">
    <property type="entry name" value="Beta Polymerase, domain 2"/>
    <property type="match status" value="1"/>
</dbReference>
<dbReference type="GO" id="GO:0008270">
    <property type="term" value="F:zinc ion binding"/>
    <property type="evidence" value="ECO:0007669"/>
    <property type="project" value="TreeGrafter"/>
</dbReference>
<feature type="domain" description="Helix-hairpin-helix DNA-binding motif class 1" evidence="22">
    <location>
        <begin position="52"/>
        <end position="71"/>
    </location>
</feature>
<protein>
    <recommendedName>
        <fullName evidence="5">DNA polymerase beta</fullName>
        <ecNumber evidence="3">2.7.7.7</ecNumber>
        <ecNumber evidence="4">4.2.99.18</ecNumber>
    </recommendedName>
    <alternativeName>
        <fullName evidence="16">5'-deoxyribose-phosphate lyase</fullName>
    </alternativeName>
    <alternativeName>
        <fullName evidence="17">AP lyase</fullName>
    </alternativeName>
</protein>
<dbReference type="InterPro" id="IPR010996">
    <property type="entry name" value="HHH_MUS81"/>
</dbReference>
<dbReference type="SUPFAM" id="SSF47802">
    <property type="entry name" value="DNA polymerase beta, N-terminal domain-like"/>
    <property type="match status" value="1"/>
</dbReference>
<evidence type="ECO:0000256" key="5">
    <source>
        <dbReference type="ARBA" id="ARBA00020020"/>
    </source>
</evidence>
<dbReference type="InterPro" id="IPR027421">
    <property type="entry name" value="DNA_pol_lamdba_lyase_dom_sf"/>
</dbReference>
<dbReference type="PRINTS" id="PR00870">
    <property type="entry name" value="DNAPOLXBETA"/>
</dbReference>
<keyword evidence="26" id="KW-1185">Reference proteome</keyword>
<evidence type="ECO:0000256" key="21">
    <source>
        <dbReference type="ARBA" id="ARBA00049244"/>
    </source>
</evidence>
<evidence type="ECO:0000256" key="13">
    <source>
        <dbReference type="ARBA" id="ARBA00022932"/>
    </source>
</evidence>
<dbReference type="NCBIfam" id="NF006375">
    <property type="entry name" value="PRK08609.1"/>
    <property type="match status" value="1"/>
</dbReference>
<evidence type="ECO:0000256" key="7">
    <source>
        <dbReference type="ARBA" id="ARBA00022634"/>
    </source>
</evidence>
<dbReference type="AlphaFoldDB" id="A0A7M2T8X3"/>
<evidence type="ECO:0000256" key="6">
    <source>
        <dbReference type="ARBA" id="ARBA00022481"/>
    </source>
</evidence>
<evidence type="ECO:0000256" key="15">
    <source>
        <dbReference type="ARBA" id="ARBA00023204"/>
    </source>
</evidence>
<keyword evidence="25" id="KW-0269">Exonuclease</keyword>
<dbReference type="Gene3D" id="3.20.20.140">
    <property type="entry name" value="Metal-dependent hydrolases"/>
    <property type="match status" value="1"/>
</dbReference>